<feature type="transmembrane region" description="Helical" evidence="1">
    <location>
        <begin position="191"/>
        <end position="211"/>
    </location>
</feature>
<evidence type="ECO:0000313" key="2">
    <source>
        <dbReference type="EMBL" id="CAD8907326.1"/>
    </source>
</evidence>
<dbReference type="PANTHER" id="PTHR12242">
    <property type="entry name" value="OS02G0130600 PROTEIN-RELATED"/>
    <property type="match status" value="1"/>
</dbReference>
<dbReference type="EMBL" id="HBFS01000817">
    <property type="protein sequence ID" value="CAD8907326.1"/>
    <property type="molecule type" value="Transcribed_RNA"/>
</dbReference>
<feature type="transmembrane region" description="Helical" evidence="1">
    <location>
        <begin position="133"/>
        <end position="156"/>
    </location>
</feature>
<protein>
    <submittedName>
        <fullName evidence="2">Uncharacterized protein</fullName>
    </submittedName>
</protein>
<dbReference type="PANTHER" id="PTHR12242:SF1">
    <property type="entry name" value="MYND-TYPE DOMAIN-CONTAINING PROTEIN"/>
    <property type="match status" value="1"/>
</dbReference>
<keyword evidence="1" id="KW-0472">Membrane</keyword>
<accession>A0A7S1C1V5</accession>
<feature type="transmembrane region" description="Helical" evidence="1">
    <location>
        <begin position="231"/>
        <end position="253"/>
    </location>
</feature>
<gene>
    <name evidence="2" type="ORF">BSP0115_LOCUS522</name>
</gene>
<sequence>MATAAGEAPRSSRAEGCCACDTLLRWADVGNAAVVTDAVWTTEPGRELLGLWRLSVFLYTVVSVIPDWFTFDRLFVIFLTHVGSSSVIVYFGVAAFASINHTFRCVTNGTDALRRSCGGARTPTAWVWLNRAAFFLFEFAFAFEFGIVVLYWGVLYDPDLDTVDFDNLNAHLLLLCIMLVELLLSRMRFRARHLALVLAGAVVYLVLNMVVSLADEPVYRVLKWDRGGDAVLVIGSFILLIIGFFVGMGFAAARDKCVPYAGGREPVGEGARSTEFVKISSHAERTAAAEAKAAEMPPDP</sequence>
<dbReference type="AlphaFoldDB" id="A0A7S1C1V5"/>
<keyword evidence="1" id="KW-1133">Transmembrane helix</keyword>
<dbReference type="GO" id="GO:0016020">
    <property type="term" value="C:membrane"/>
    <property type="evidence" value="ECO:0007669"/>
    <property type="project" value="TreeGrafter"/>
</dbReference>
<feature type="transmembrane region" description="Helical" evidence="1">
    <location>
        <begin position="51"/>
        <end position="69"/>
    </location>
</feature>
<organism evidence="2">
    <name type="scientific">Bicosoecida sp. CB-2014</name>
    <dbReference type="NCBI Taxonomy" id="1486930"/>
    <lineage>
        <taxon>Eukaryota</taxon>
        <taxon>Sar</taxon>
        <taxon>Stramenopiles</taxon>
        <taxon>Bigyra</taxon>
        <taxon>Opalozoa</taxon>
        <taxon>Bicosoecida</taxon>
    </lineage>
</organism>
<proteinExistence type="predicted"/>
<name>A0A7S1C1V5_9STRA</name>
<evidence type="ECO:0000256" key="1">
    <source>
        <dbReference type="SAM" id="Phobius"/>
    </source>
</evidence>
<feature type="transmembrane region" description="Helical" evidence="1">
    <location>
        <begin position="75"/>
        <end position="97"/>
    </location>
</feature>
<keyword evidence="1" id="KW-0812">Transmembrane</keyword>
<feature type="transmembrane region" description="Helical" evidence="1">
    <location>
        <begin position="168"/>
        <end position="184"/>
    </location>
</feature>
<reference evidence="2" key="1">
    <citation type="submission" date="2021-01" db="EMBL/GenBank/DDBJ databases">
        <authorList>
            <person name="Corre E."/>
            <person name="Pelletier E."/>
            <person name="Niang G."/>
            <person name="Scheremetjew M."/>
            <person name="Finn R."/>
            <person name="Kale V."/>
            <person name="Holt S."/>
            <person name="Cochrane G."/>
            <person name="Meng A."/>
            <person name="Brown T."/>
            <person name="Cohen L."/>
        </authorList>
    </citation>
    <scope>NUCLEOTIDE SEQUENCE</scope>
    <source>
        <strain evidence="2">Ms1</strain>
    </source>
</reference>